<protein>
    <submittedName>
        <fullName evidence="2">Uncharacterized protein</fullName>
    </submittedName>
</protein>
<feature type="compositionally biased region" description="Basic and acidic residues" evidence="1">
    <location>
        <begin position="1"/>
        <end position="14"/>
    </location>
</feature>
<feature type="region of interest" description="Disordered" evidence="1">
    <location>
        <begin position="1"/>
        <end position="62"/>
    </location>
</feature>
<dbReference type="Proteomes" id="UP001172684">
    <property type="component" value="Unassembled WGS sequence"/>
</dbReference>
<gene>
    <name evidence="2" type="ORF">H2201_008285</name>
</gene>
<name>A0ABQ9NJ31_9PEZI</name>
<feature type="compositionally biased region" description="Low complexity" evidence="1">
    <location>
        <begin position="17"/>
        <end position="33"/>
    </location>
</feature>
<accession>A0ABQ9NJ31</accession>
<proteinExistence type="predicted"/>
<keyword evidence="3" id="KW-1185">Reference proteome</keyword>
<reference evidence="2" key="1">
    <citation type="submission" date="2022-10" db="EMBL/GenBank/DDBJ databases">
        <title>Culturing micro-colonial fungi from biological soil crusts in the Mojave desert and describing Neophaeococcomyces mojavensis, and introducing the new genera and species Taxawa tesnikishii.</title>
        <authorList>
            <person name="Kurbessoian T."/>
            <person name="Stajich J.E."/>
        </authorList>
    </citation>
    <scope>NUCLEOTIDE SEQUENCE</scope>
    <source>
        <strain evidence="2">TK_1</strain>
    </source>
</reference>
<feature type="region of interest" description="Disordered" evidence="1">
    <location>
        <begin position="123"/>
        <end position="151"/>
    </location>
</feature>
<evidence type="ECO:0000313" key="3">
    <source>
        <dbReference type="Proteomes" id="UP001172684"/>
    </source>
</evidence>
<evidence type="ECO:0000313" key="2">
    <source>
        <dbReference type="EMBL" id="KAJ9657109.1"/>
    </source>
</evidence>
<dbReference type="EMBL" id="JAPDRL010000107">
    <property type="protein sequence ID" value="KAJ9657109.1"/>
    <property type="molecule type" value="Genomic_DNA"/>
</dbReference>
<comment type="caution">
    <text evidence="2">The sequence shown here is derived from an EMBL/GenBank/DDBJ whole genome shotgun (WGS) entry which is preliminary data.</text>
</comment>
<feature type="region of interest" description="Disordered" evidence="1">
    <location>
        <begin position="204"/>
        <end position="236"/>
    </location>
</feature>
<organism evidence="2 3">
    <name type="scientific">Coniosporium apollinis</name>
    <dbReference type="NCBI Taxonomy" id="61459"/>
    <lineage>
        <taxon>Eukaryota</taxon>
        <taxon>Fungi</taxon>
        <taxon>Dikarya</taxon>
        <taxon>Ascomycota</taxon>
        <taxon>Pezizomycotina</taxon>
        <taxon>Dothideomycetes</taxon>
        <taxon>Dothideomycetes incertae sedis</taxon>
        <taxon>Coniosporium</taxon>
    </lineage>
</organism>
<feature type="compositionally biased region" description="Basic and acidic residues" evidence="1">
    <location>
        <begin position="208"/>
        <end position="219"/>
    </location>
</feature>
<evidence type="ECO:0000256" key="1">
    <source>
        <dbReference type="SAM" id="MobiDB-lite"/>
    </source>
</evidence>
<sequence>MDAMDVDKVEKPFEDNASPTAGKTATPTAEPTAKQLDARSTPPNEDTQEPSLPCTPLNKSSFDELKSREGLLDQYGVRSDSRLRETILQAYGQSDPQVSPSLLPAVSLEHSGNRIRDRHKVLRNNSDIEPDLATSNTETAQPDKTSETSVGPVSLRLETPASGVGAPTQSLEQLIAPAETTLKAASPTELELPTDAPALAIHQTTQSPEHHPPRAHAEEAESTETEPQPASSTPTKSIPIASVISVPHPFNTTFGEASRFLKYIISAAHPAALFSLSLGLRVVYTELTKRHQPDTVTNTLSVCISFRALAPALSFLRDASAAATARPWIAEARQILGAHGVDSAIVDTPGSSSARKTCIPVGLMPFAFPELDLYYWASLAPVSELSVEEAVRRPSMVQMHVDAEVLAAAKRAWDAAWRAGWKPSRESRRTRGAEKIEDVEGDMGGLCEHLERDEYRLIGFDALFAVPVGGAAYGMRDVEMWLEGFKEGREKKDGRTALSADDEV</sequence>